<sequence length="345" mass="36100">MPLLLLALLLALVADTLALPTRMLPEHSLEMRTGSKKCPGGNAPPCVCSTGLGLWLSGSLKCGASALTFQNPADPTDATLDLLSHNFGVTHLECDHIVELQFIAKEITAVPGICTHFQSGTQGKDDYKSFLNVINNLPNLLLVDENVNAAKGVLVGGKNLDTGTTQLAALGSVNYLKLLDENAAKNIYPGSHVATTIDGEMTKIMGAGKGFKSGLQGRWDAIVQSGITRGTTQAPKLTPAAAPQPANSNSITIINETESTKARCTRSNTFWRRFMSMIAPRTIAPASESCIIGSPSKASKAKPASVGSKEKPKTTPSTAKTGAKAAKAPVKAKTAATKSKPAPKE</sequence>
<dbReference type="EMBL" id="DF844314">
    <property type="protein sequence ID" value="GAT48202.1"/>
    <property type="molecule type" value="Genomic_DNA"/>
</dbReference>
<dbReference type="Proteomes" id="UP000815677">
    <property type="component" value="Unassembled WGS sequence"/>
</dbReference>
<feature type="compositionally biased region" description="Low complexity" evidence="1">
    <location>
        <begin position="314"/>
        <end position="345"/>
    </location>
</feature>
<feature type="signal peptide" evidence="2">
    <location>
        <begin position="1"/>
        <end position="18"/>
    </location>
</feature>
<evidence type="ECO:0000313" key="3">
    <source>
        <dbReference type="EMBL" id="GAT48202.1"/>
    </source>
</evidence>
<accession>A0ABQ0LCE2</accession>
<keyword evidence="2" id="KW-0732">Signal</keyword>
<feature type="region of interest" description="Disordered" evidence="1">
    <location>
        <begin position="294"/>
        <end position="345"/>
    </location>
</feature>
<evidence type="ECO:0000313" key="4">
    <source>
        <dbReference type="Proteomes" id="UP000815677"/>
    </source>
</evidence>
<gene>
    <name evidence="3" type="ORF">MCHLO_05628</name>
</gene>
<name>A0ABQ0LCE2_MYCCL</name>
<proteinExistence type="predicted"/>
<feature type="compositionally biased region" description="Low complexity" evidence="1">
    <location>
        <begin position="294"/>
        <end position="305"/>
    </location>
</feature>
<feature type="chain" id="PRO_5046890355" evidence="2">
    <location>
        <begin position="19"/>
        <end position="345"/>
    </location>
</feature>
<evidence type="ECO:0000256" key="1">
    <source>
        <dbReference type="SAM" id="MobiDB-lite"/>
    </source>
</evidence>
<protein>
    <submittedName>
        <fullName evidence="3">Uncharacterized protein</fullName>
    </submittedName>
</protein>
<keyword evidence="4" id="KW-1185">Reference proteome</keyword>
<reference evidence="3" key="1">
    <citation type="submission" date="2014-09" db="EMBL/GenBank/DDBJ databases">
        <title>Genome sequence of the luminous mushroom Mycena chlorophos for searching fungal bioluminescence genes.</title>
        <authorList>
            <person name="Tanaka Y."/>
            <person name="Kasuga D."/>
            <person name="Oba Y."/>
            <person name="Hase S."/>
            <person name="Sato K."/>
            <person name="Oba Y."/>
            <person name="Sakakibara Y."/>
        </authorList>
    </citation>
    <scope>NUCLEOTIDE SEQUENCE</scope>
</reference>
<evidence type="ECO:0000256" key="2">
    <source>
        <dbReference type="SAM" id="SignalP"/>
    </source>
</evidence>
<organism evidence="3 4">
    <name type="scientific">Mycena chlorophos</name>
    <name type="common">Agaric fungus</name>
    <name type="synonym">Agaricus chlorophos</name>
    <dbReference type="NCBI Taxonomy" id="658473"/>
    <lineage>
        <taxon>Eukaryota</taxon>
        <taxon>Fungi</taxon>
        <taxon>Dikarya</taxon>
        <taxon>Basidiomycota</taxon>
        <taxon>Agaricomycotina</taxon>
        <taxon>Agaricomycetes</taxon>
        <taxon>Agaricomycetidae</taxon>
        <taxon>Agaricales</taxon>
        <taxon>Marasmiineae</taxon>
        <taxon>Mycenaceae</taxon>
        <taxon>Mycena</taxon>
    </lineage>
</organism>